<evidence type="ECO:0000313" key="7">
    <source>
        <dbReference type="Proteomes" id="UP000538566"/>
    </source>
</evidence>
<dbReference type="InterPro" id="IPR013783">
    <property type="entry name" value="Ig-like_fold"/>
</dbReference>
<reference evidence="6 7" key="1">
    <citation type="submission" date="2020-08" db="EMBL/GenBank/DDBJ databases">
        <title>Genomic Encyclopedia of Type Strains, Phase IV (KMG-IV): sequencing the most valuable type-strain genomes for metagenomic binning, comparative biology and taxonomic classification.</title>
        <authorList>
            <person name="Goeker M."/>
        </authorList>
    </citation>
    <scope>NUCLEOTIDE SEQUENCE [LARGE SCALE GENOMIC DNA]</scope>
    <source>
        <strain evidence="6 7">DSM 17507</strain>
    </source>
</reference>
<dbReference type="Pfam" id="PF07494">
    <property type="entry name" value="Reg_prop"/>
    <property type="match status" value="1"/>
</dbReference>
<dbReference type="PANTHER" id="PTHR24421">
    <property type="entry name" value="NITRATE/NITRITE SENSOR PROTEIN NARX-RELATED"/>
    <property type="match status" value="1"/>
</dbReference>
<evidence type="ECO:0000256" key="4">
    <source>
        <dbReference type="SAM" id="Phobius"/>
    </source>
</evidence>
<gene>
    <name evidence="6" type="ORF">GGR37_001263</name>
</gene>
<dbReference type="InterPro" id="IPR011123">
    <property type="entry name" value="Y_Y_Y"/>
</dbReference>
<dbReference type="InterPro" id="IPR003594">
    <property type="entry name" value="HATPase_dom"/>
</dbReference>
<dbReference type="InterPro" id="IPR005467">
    <property type="entry name" value="His_kinase_dom"/>
</dbReference>
<evidence type="ECO:0000259" key="5">
    <source>
        <dbReference type="PROSITE" id="PS50109"/>
    </source>
</evidence>
<proteinExistence type="predicted"/>
<dbReference type="CDD" id="cd16917">
    <property type="entry name" value="HATPase_UhpB-NarQ-NarX-like"/>
    <property type="match status" value="1"/>
</dbReference>
<feature type="domain" description="Histidine kinase" evidence="5">
    <location>
        <begin position="889"/>
        <end position="981"/>
    </location>
</feature>
<dbReference type="Gene3D" id="2.60.40.10">
    <property type="entry name" value="Immunoglobulins"/>
    <property type="match status" value="1"/>
</dbReference>
<dbReference type="InterPro" id="IPR036890">
    <property type="entry name" value="HATPase_C_sf"/>
</dbReference>
<name>A0A7W7AAV9_9SPHN</name>
<dbReference type="PANTHER" id="PTHR24421:SF62">
    <property type="entry name" value="SENSORY TRANSDUCTION HISTIDINE KINASE"/>
    <property type="match status" value="1"/>
</dbReference>
<dbReference type="InterPro" id="IPR050482">
    <property type="entry name" value="Sensor_HK_TwoCompSys"/>
</dbReference>
<dbReference type="GO" id="GO:0016020">
    <property type="term" value="C:membrane"/>
    <property type="evidence" value="ECO:0007669"/>
    <property type="project" value="InterPro"/>
</dbReference>
<keyword evidence="4" id="KW-0472">Membrane</keyword>
<keyword evidence="4" id="KW-1133">Transmembrane helix</keyword>
<dbReference type="Pfam" id="PF07730">
    <property type="entry name" value="HisKA_3"/>
    <property type="match status" value="1"/>
</dbReference>
<dbReference type="EMBL" id="JACHOA010000002">
    <property type="protein sequence ID" value="MBB4613004.1"/>
    <property type="molecule type" value="Genomic_DNA"/>
</dbReference>
<dbReference type="PROSITE" id="PS50109">
    <property type="entry name" value="HIS_KIN"/>
    <property type="match status" value="1"/>
</dbReference>
<evidence type="ECO:0000256" key="1">
    <source>
        <dbReference type="ARBA" id="ARBA00022679"/>
    </source>
</evidence>
<dbReference type="GO" id="GO:0046983">
    <property type="term" value="F:protein dimerization activity"/>
    <property type="evidence" value="ECO:0007669"/>
    <property type="project" value="InterPro"/>
</dbReference>
<keyword evidence="7" id="KW-1185">Reference proteome</keyword>
<organism evidence="6 7">
    <name type="scientific">Novosphingobium taihuense</name>
    <dbReference type="NCBI Taxonomy" id="260085"/>
    <lineage>
        <taxon>Bacteria</taxon>
        <taxon>Pseudomonadati</taxon>
        <taxon>Pseudomonadota</taxon>
        <taxon>Alphaproteobacteria</taxon>
        <taxon>Sphingomonadales</taxon>
        <taxon>Sphingomonadaceae</taxon>
        <taxon>Novosphingobium</taxon>
    </lineage>
</organism>
<dbReference type="Proteomes" id="UP000538566">
    <property type="component" value="Unassembled WGS sequence"/>
</dbReference>
<dbReference type="SMART" id="SM00387">
    <property type="entry name" value="HATPase_c"/>
    <property type="match status" value="1"/>
</dbReference>
<dbReference type="Pfam" id="PF02518">
    <property type="entry name" value="HATPase_c"/>
    <property type="match status" value="1"/>
</dbReference>
<protein>
    <submittedName>
        <fullName evidence="6">Signal transduction histidine kinase/ligand-binding sensor domain-containing protein</fullName>
    </submittedName>
</protein>
<dbReference type="RefSeq" id="WP_144905137.1">
    <property type="nucleotide sequence ID" value="NZ_JACHOA010000002.1"/>
</dbReference>
<keyword evidence="3" id="KW-0902">Two-component regulatory system</keyword>
<dbReference type="OrthoDB" id="9778496at2"/>
<dbReference type="Gene3D" id="3.30.565.10">
    <property type="entry name" value="Histidine kinase-like ATPase, C-terminal domain"/>
    <property type="match status" value="1"/>
</dbReference>
<evidence type="ECO:0000313" key="6">
    <source>
        <dbReference type="EMBL" id="MBB4613004.1"/>
    </source>
</evidence>
<dbReference type="SUPFAM" id="SSF63829">
    <property type="entry name" value="Calcium-dependent phosphotriesterase"/>
    <property type="match status" value="2"/>
</dbReference>
<evidence type="ECO:0000256" key="2">
    <source>
        <dbReference type="ARBA" id="ARBA00022777"/>
    </source>
</evidence>
<dbReference type="AlphaFoldDB" id="A0A7W7AAV9"/>
<dbReference type="GO" id="GO:0000155">
    <property type="term" value="F:phosphorelay sensor kinase activity"/>
    <property type="evidence" value="ECO:0007669"/>
    <property type="project" value="InterPro"/>
</dbReference>
<comment type="caution">
    <text evidence="6">The sequence shown here is derived from an EMBL/GenBank/DDBJ whole genome shotgun (WGS) entry which is preliminary data.</text>
</comment>
<accession>A0A7W7AAV9</accession>
<keyword evidence="4" id="KW-0812">Transmembrane</keyword>
<feature type="transmembrane region" description="Helical" evidence="4">
    <location>
        <begin position="743"/>
        <end position="761"/>
    </location>
</feature>
<dbReference type="SUPFAM" id="SSF55874">
    <property type="entry name" value="ATPase domain of HSP90 chaperone/DNA topoisomerase II/histidine kinase"/>
    <property type="match status" value="1"/>
</dbReference>
<evidence type="ECO:0000256" key="3">
    <source>
        <dbReference type="ARBA" id="ARBA00023012"/>
    </source>
</evidence>
<dbReference type="InterPro" id="IPR011110">
    <property type="entry name" value="Reg_prop"/>
</dbReference>
<dbReference type="Gene3D" id="2.130.10.10">
    <property type="entry name" value="YVTN repeat-like/Quinoprotein amine dehydrogenase"/>
    <property type="match status" value="2"/>
</dbReference>
<dbReference type="InterPro" id="IPR015943">
    <property type="entry name" value="WD40/YVTN_repeat-like_dom_sf"/>
</dbReference>
<dbReference type="InterPro" id="IPR011712">
    <property type="entry name" value="Sig_transdc_His_kin_sub3_dim/P"/>
</dbReference>
<dbReference type="Gene3D" id="1.20.5.1930">
    <property type="match status" value="1"/>
</dbReference>
<dbReference type="Pfam" id="PF07495">
    <property type="entry name" value="Y_Y_Y"/>
    <property type="match status" value="1"/>
</dbReference>
<keyword evidence="2 6" id="KW-0418">Kinase</keyword>
<keyword evidence="1" id="KW-0808">Transferase</keyword>
<sequence length="1004" mass="109108">MAALLAVMVGPASIGQTLPAGSSSPRDAAGSGALHGFKLRHWSLEEGAPSRINAITQSRDGFLWIGGVDGLVRFDGITFERIGPPPTSPNRIVVARLLSARDGAVWIGLARRKGVMVWRNGRLEDAQMPNPSREVNDIAQGPDGAIWVTRGGRGTLSLARFANGRWTEFDTSSGLPAEPAWNPLFARDGTLWLTTESGVYRRNLGASRFETTGIVTVPRATLAEAADGTIWLTEKSRTRPIAKGATILPAQSGFATPFAIRTLFDRHGAFWGATWSDGAFRVDHLAPGKTAQMLRLDTGNGLLSDPVRALFEDREGNIWIGGEMGLNMLRRVPIAQAAGIPADPATNHMLAVDRSGEVYVADDHALFRIPLNGDPVRVGMPTRLIEAICAANSGGIWVIERGSAVHVREARVIRRFAMPTSFAANSCGEDEQGRLWLPSLQRGLWLLQRGTAMAYPQIDGAKAIPGNVAVQENGRAAIHFRGKPPHLKDSPFDVLADGDVPSGGIDGLLPLGDALYTSGNLGLAAPMRPGTPLLSATRYPWASSLNGMVQTQSGDIWAIGDAGLVRLKSSALRHAIAHPGAEVAYRQFDFRDGLASFAQKSAGAQIVAGGDGRIWFATRSNVSSIDPRMILTNDRPPDVIVRGFRTGPGTFYSQGARLPAGTTRVEVDYTATSLSVPERVRFRYRLDRDGAGWISSGLRTAAFDGLGPGRYRFELLAANEDGVWSSQPAVAEFTIASAFHQTWWFRIAVVLAAGAMLYGIYEMRLRQVSARIRSRMAARNSERERIARELHDTMIQGVQGLILRFQAVADRFAHDPEAQAVLQPALERAEEMLVEGRERVTGLRNERTRNLHRELNRLMKNEIYPAGLIAPLVVQRTPRPISESMIDDLLSVIGEALNNAACHSGASRVDVGVRYGRWEFSAYVRDNGIGISNDMLAKGSPKGHFGLLGMRERMFSIGGKLSIESAEGFGTTIRMTLPAKIAYKPKQSRLMQRAMALWRAVRGN</sequence>